<name>A0A4Z1L0Z7_9HELO</name>
<evidence type="ECO:0000256" key="2">
    <source>
        <dbReference type="SAM" id="MobiDB-lite"/>
    </source>
</evidence>
<keyword evidence="4" id="KW-1185">Reference proteome</keyword>
<dbReference type="PANTHER" id="PTHR31977">
    <property type="entry name" value="UPF0696 PROTEIN C11ORF68"/>
    <property type="match status" value="1"/>
</dbReference>
<evidence type="ECO:0000256" key="1">
    <source>
        <dbReference type="ARBA" id="ARBA00010568"/>
    </source>
</evidence>
<protein>
    <recommendedName>
        <fullName evidence="5">DUF1917 domain-containing protein</fullName>
    </recommendedName>
</protein>
<evidence type="ECO:0008006" key="5">
    <source>
        <dbReference type="Google" id="ProtNLM"/>
    </source>
</evidence>
<feature type="compositionally biased region" description="Basic and acidic residues" evidence="2">
    <location>
        <begin position="1"/>
        <end position="11"/>
    </location>
</feature>
<gene>
    <name evidence="3" type="ORF">BPOR_0065g00080</name>
</gene>
<dbReference type="Gene3D" id="3.30.760.10">
    <property type="entry name" value="RNA Cap, Translation Initiation Factor Eif4e"/>
    <property type="match status" value="1"/>
</dbReference>
<organism evidence="3 4">
    <name type="scientific">Botrytis porri</name>
    <dbReference type="NCBI Taxonomy" id="87229"/>
    <lineage>
        <taxon>Eukaryota</taxon>
        <taxon>Fungi</taxon>
        <taxon>Dikarya</taxon>
        <taxon>Ascomycota</taxon>
        <taxon>Pezizomycotina</taxon>
        <taxon>Leotiomycetes</taxon>
        <taxon>Helotiales</taxon>
        <taxon>Sclerotiniaceae</taxon>
        <taxon>Botrytis</taxon>
    </lineage>
</organism>
<dbReference type="InterPro" id="IPR023398">
    <property type="entry name" value="TIF_eIF4e-like"/>
</dbReference>
<comment type="caution">
    <text evidence="3">The sequence shown here is derived from an EMBL/GenBank/DDBJ whole genome shotgun (WGS) entry which is preliminary data.</text>
</comment>
<accession>A0A4Z1L0Z7</accession>
<dbReference type="SUPFAM" id="SSF55418">
    <property type="entry name" value="eIF4e-like"/>
    <property type="match status" value="1"/>
</dbReference>
<comment type="similarity">
    <text evidence="1">Belongs to the UPF0696 family.</text>
</comment>
<evidence type="ECO:0000313" key="3">
    <source>
        <dbReference type="EMBL" id="TGO90420.1"/>
    </source>
</evidence>
<dbReference type="InterPro" id="IPR015034">
    <property type="entry name" value="Bles03"/>
</dbReference>
<sequence length="378" mass="42506">MANGKETKVSDTEGYLSDESDFYGDPETKASFEDRAADFDATAYWKSHRPTLTEKANANVAQALANPESKATLYNPYAGQACAWQLDESINDFLRRLPPRTTELTPSTPWIFVTNPFRKAPKGIAVNDEAPPGEHTDWARCVTEGNRLLDELITIRNTIEKENSKKPTVALDRMVNREKEIIVQKILETAIDCGCTSGKACIWMIFSPPSEVDEIWAAIAKATSTNSLGISAKVAPKDGTGLLQKSRLICIYTEDFSDKMDVYRVLKAIRELGLVDRTLKGAIYYKAVIRRWYSSETKLTIEKLDVYTYLELSSSNPYDIKASLYNSFEFFKNPPLPPSTAAGLRSRPVKKENGKVDSFFRKIKKEPSELALHQIDYE</sequence>
<dbReference type="EMBL" id="PQXO01000065">
    <property type="protein sequence ID" value="TGO90420.1"/>
    <property type="molecule type" value="Genomic_DNA"/>
</dbReference>
<proteinExistence type="inferred from homology"/>
<evidence type="ECO:0000313" key="4">
    <source>
        <dbReference type="Proteomes" id="UP000297280"/>
    </source>
</evidence>
<feature type="region of interest" description="Disordered" evidence="2">
    <location>
        <begin position="1"/>
        <end position="28"/>
    </location>
</feature>
<dbReference type="Pfam" id="PF08939">
    <property type="entry name" value="Bles03"/>
    <property type="match status" value="1"/>
</dbReference>
<reference evidence="3 4" key="1">
    <citation type="submission" date="2017-12" db="EMBL/GenBank/DDBJ databases">
        <title>Comparative genomics of Botrytis spp.</title>
        <authorList>
            <person name="Valero-Jimenez C.A."/>
            <person name="Tapia P."/>
            <person name="Veloso J."/>
            <person name="Silva-Moreno E."/>
            <person name="Staats M."/>
            <person name="Valdes J.H."/>
            <person name="Van Kan J.A.L."/>
        </authorList>
    </citation>
    <scope>NUCLEOTIDE SEQUENCE [LARGE SCALE GENOMIC DNA]</scope>
    <source>
        <strain evidence="3 4">MUCL3349</strain>
    </source>
</reference>
<dbReference type="PANTHER" id="PTHR31977:SF1">
    <property type="entry name" value="UPF0696 PROTEIN C11ORF68"/>
    <property type="match status" value="1"/>
</dbReference>
<dbReference type="Proteomes" id="UP000297280">
    <property type="component" value="Unassembled WGS sequence"/>
</dbReference>
<dbReference type="AlphaFoldDB" id="A0A4Z1L0Z7"/>